<protein>
    <submittedName>
        <fullName evidence="3">Zinc metalloproteinase nas-5</fullName>
    </submittedName>
</protein>
<dbReference type="GO" id="GO:0008270">
    <property type="term" value="F:zinc ion binding"/>
    <property type="evidence" value="ECO:0007669"/>
    <property type="project" value="InterPro"/>
</dbReference>
<dbReference type="SMART" id="SM00235">
    <property type="entry name" value="ZnMc"/>
    <property type="match status" value="1"/>
</dbReference>
<dbReference type="PANTHER" id="PTHR10127:SF850">
    <property type="entry name" value="METALLOENDOPEPTIDASE"/>
    <property type="match status" value="1"/>
</dbReference>
<dbReference type="PANTHER" id="PTHR10127">
    <property type="entry name" value="DISCOIDIN, CUB, EGF, LAMININ , AND ZINC METALLOPROTEASE DOMAIN CONTAINING"/>
    <property type="match status" value="1"/>
</dbReference>
<comment type="caution">
    <text evidence="3">The sequence shown here is derived from an EMBL/GenBank/DDBJ whole genome shotgun (WGS) entry which is preliminary data.</text>
</comment>
<evidence type="ECO:0000313" key="4">
    <source>
        <dbReference type="Proteomes" id="UP000186955"/>
    </source>
</evidence>
<feature type="signal peptide" evidence="1">
    <location>
        <begin position="1"/>
        <end position="23"/>
    </location>
</feature>
<evidence type="ECO:0000313" key="3">
    <source>
        <dbReference type="EMBL" id="OKO92961.1"/>
    </source>
</evidence>
<dbReference type="GO" id="GO:0004222">
    <property type="term" value="F:metalloendopeptidase activity"/>
    <property type="evidence" value="ECO:0007669"/>
    <property type="project" value="InterPro"/>
</dbReference>
<dbReference type="InterPro" id="IPR006026">
    <property type="entry name" value="Peptidase_Metallo"/>
</dbReference>
<dbReference type="STRING" id="1316194.A0A1Q5SY60"/>
<reference evidence="3 4" key="1">
    <citation type="submission" date="2016-10" db="EMBL/GenBank/DDBJ databases">
        <title>Genome sequence of the ascomycete fungus Penicillium subrubescens.</title>
        <authorList>
            <person name="De Vries R.P."/>
            <person name="Peng M."/>
            <person name="Dilokpimol A."/>
            <person name="Hilden K."/>
            <person name="Makela M.R."/>
            <person name="Grigoriev I."/>
            <person name="Riley R."/>
            <person name="Granchi Z."/>
        </authorList>
    </citation>
    <scope>NUCLEOTIDE SEQUENCE [LARGE SCALE GENOMIC DNA]</scope>
    <source>
        <strain evidence="3 4">CBS 132785</strain>
    </source>
</reference>
<dbReference type="InterPro" id="IPR024079">
    <property type="entry name" value="MetalloPept_cat_dom_sf"/>
</dbReference>
<dbReference type="SUPFAM" id="SSF55486">
    <property type="entry name" value="Metalloproteases ('zincins'), catalytic domain"/>
    <property type="match status" value="1"/>
</dbReference>
<name>A0A1Q5SY60_9EURO</name>
<dbReference type="AlphaFoldDB" id="A0A1Q5SY60"/>
<feature type="domain" description="Peptidase metallopeptidase" evidence="2">
    <location>
        <begin position="88"/>
        <end position="224"/>
    </location>
</feature>
<dbReference type="InterPro" id="IPR001506">
    <property type="entry name" value="Peptidase_M12A"/>
</dbReference>
<evidence type="ECO:0000256" key="1">
    <source>
        <dbReference type="SAM" id="SignalP"/>
    </source>
</evidence>
<feature type="chain" id="PRO_5012004801" evidence="1">
    <location>
        <begin position="24"/>
        <end position="371"/>
    </location>
</feature>
<organism evidence="3 4">
    <name type="scientific">Penicillium subrubescens</name>
    <dbReference type="NCBI Taxonomy" id="1316194"/>
    <lineage>
        <taxon>Eukaryota</taxon>
        <taxon>Fungi</taxon>
        <taxon>Dikarya</taxon>
        <taxon>Ascomycota</taxon>
        <taxon>Pezizomycotina</taxon>
        <taxon>Eurotiomycetes</taxon>
        <taxon>Eurotiomycetidae</taxon>
        <taxon>Eurotiales</taxon>
        <taxon>Aspergillaceae</taxon>
        <taxon>Penicillium</taxon>
    </lineage>
</organism>
<keyword evidence="4" id="KW-1185">Reference proteome</keyword>
<dbReference type="GO" id="GO:0006508">
    <property type="term" value="P:proteolysis"/>
    <property type="evidence" value="ECO:0007669"/>
    <property type="project" value="InterPro"/>
</dbReference>
<accession>A0A1Q5SY60</accession>
<keyword evidence="1" id="KW-0732">Signal</keyword>
<dbReference type="EMBL" id="MNBE01000735">
    <property type="protein sequence ID" value="OKO92961.1"/>
    <property type="molecule type" value="Genomic_DNA"/>
</dbReference>
<dbReference type="Pfam" id="PF01400">
    <property type="entry name" value="Astacin"/>
    <property type="match status" value="1"/>
</dbReference>
<dbReference type="Proteomes" id="UP000186955">
    <property type="component" value="Unassembled WGS sequence"/>
</dbReference>
<gene>
    <name evidence="3" type="ORF">PENSUB_12556</name>
</gene>
<dbReference type="Gene3D" id="3.40.390.10">
    <property type="entry name" value="Collagenase (Catalytic Domain)"/>
    <property type="match status" value="1"/>
</dbReference>
<sequence>MSLLVTICIALLIFSFSSAIVAAQTPSGSDPLYPLDKNVSVATIFDNSFGERNVSYFTTVERLAIIDGDVIYGTEAQLLSSEFRSFAVKQPWPGATVVYKYDTAGTAARVAAIVNTAIVRWQLVSPYLTFQQLSNNVTPMNGVLTISSNDCGGCNANVGFGALLPLQMNLQQPSTACNGSCGPNEATHELGHVLGLLHEHQRPDRERTVNYHCENLSPNCTGGATMPAGSDCCSGAPPGCCGNAHNFDIISGLGKSYEYQYDVNSVMHYVSQAFALPGTFTLTPVNTTVTLPTVNPSNPDVPDFERVCKIYEAQCPQAQSCLALGCPYKEKACTDFGSGYCSFHPYADGCGGSKAAKCVEKNEMCKENGCS</sequence>
<proteinExistence type="predicted"/>
<evidence type="ECO:0000259" key="2">
    <source>
        <dbReference type="SMART" id="SM00235"/>
    </source>
</evidence>